<dbReference type="AlphaFoldDB" id="A0A365NNR7"/>
<sequence length="1203" mass="135885">MASIETSQSWLPKRQRADSGDSVRSLQYDDYTVGWISALPLEMTAAQAMLDHRHEPLRQHPQDSNCYEFGSINGHNVVIACLPKAQYGNNNAAIVANNMNRTFPHLQYRFLVGIAGGAPGAFDVRLGDVVVSTDAIQYDLGKALPNNQFQRIAKAISPPQSLLTMVSKLEASHGGGQTRMHEILAENTPRLPRYSHPMVEDRLFHHECPHTSSDSNCDACDISQLIIRKARQQIGPVIHYGRIASGNQVVKDALTRDQISKEIMNVCFEMEAAGVMDTFPCLVIRGICDYSDSHKNKGWQEYAALVAAAYAKELLMSIPPTLLQPRKRAKVQQTKASEPVGLQVDECLRAMFVTDSSLDREGILDAKGDICDGTCEWIISTDEFKTWEKDPPHLLWISAAPGMGKTFMSIYLSKHFEAISEGSGTATIFFFCDNKVDTRNTAVSILRGLMHQLISHQPDLVNTIIPQWKQQSNQLFQEKSFGALWKLFEDAIAQSKFRTIYCVIDALDECEASSLSLLLRKFERLSRRRLSSSPKMKLICLSRRYPENIPEALLLFIKLELDTAIAKEEDISRFISVQVQELAQKKQLSRKMRSMLQETFLQKSEGTFLWVSYMSQDLQKQGLLGFEASLDMLPTGLDAVYERILQNIEFEKGRIIYDILYWIVVAMRPLRISELCEAVSMKPTRLLAREEVCIELIKSCGHLLQTTDRQIGNSVQRTVTFLHQSAKDYLMKFELPFGSQILRLAPTQLHEHATIVLIQYLEQMNSHQRIANESLNDIANDLPLAIYAVHEWGRHFKQLEDITQIIRQGVSFFEKDSEVRRMWQYLYNLPQIKRNSEAIPLLHLSAYFALDNLAKWCLRHDGEHDVGTEWGAHEQTALAIACGRNREYIISLLLNAGANPISDIYLKSPFIEALSYCNRPTLRLMAQTEPCRKFLTEQASEQADALICVAASGGNEDACRFLIEDLGWDLSWESGDHGRSALTCALASGNFELISYFIKERQISTEEDCDILESACLSVGSASNFEKIIRLLVGHCSVKINATDKEGHNALCFAIENYRSPFSSLSTTTILLQFGCDPDQPDCLGRTTMYCHTKEAIDTLMLEFPAVMDLLVRNSQHGINHVDSFGKTVLHYLIECWIMKPTYGPFFYESLEYFTQAAQDLIDLGVDRHIQSRQGLTAVQILRAARGDYEEKPGVTVEEQRSS</sequence>
<dbReference type="Pfam" id="PF13637">
    <property type="entry name" value="Ank_4"/>
    <property type="match status" value="1"/>
</dbReference>
<dbReference type="InterPro" id="IPR056884">
    <property type="entry name" value="NPHP3-like_N"/>
</dbReference>
<dbReference type="InterPro" id="IPR002110">
    <property type="entry name" value="Ankyrin_rpt"/>
</dbReference>
<dbReference type="SUPFAM" id="SSF48403">
    <property type="entry name" value="Ankyrin repeat"/>
    <property type="match status" value="2"/>
</dbReference>
<dbReference type="Gene3D" id="3.40.50.1580">
    <property type="entry name" value="Nucleoside phosphorylase domain"/>
    <property type="match status" value="1"/>
</dbReference>
<dbReference type="Gene3D" id="1.25.40.20">
    <property type="entry name" value="Ankyrin repeat-containing domain"/>
    <property type="match status" value="1"/>
</dbReference>
<dbReference type="SMART" id="SM00248">
    <property type="entry name" value="ANK"/>
    <property type="match status" value="6"/>
</dbReference>
<dbReference type="Proteomes" id="UP000251714">
    <property type="component" value="Unassembled WGS sequence"/>
</dbReference>
<comment type="caution">
    <text evidence="4">The sequence shown here is derived from an EMBL/GenBank/DDBJ whole genome shotgun (WGS) entry which is preliminary data.</text>
</comment>
<dbReference type="Gene3D" id="3.40.50.300">
    <property type="entry name" value="P-loop containing nucleotide triphosphate hydrolases"/>
    <property type="match status" value="1"/>
</dbReference>
<dbReference type="Pfam" id="PF01048">
    <property type="entry name" value="PNP_UDP_1"/>
    <property type="match status" value="1"/>
</dbReference>
<dbReference type="InterPro" id="IPR000845">
    <property type="entry name" value="Nucleoside_phosphorylase_d"/>
</dbReference>
<dbReference type="InterPro" id="IPR053137">
    <property type="entry name" value="NLR-like"/>
</dbReference>
<feature type="domain" description="Nucleoside phosphorylase" evidence="2">
    <location>
        <begin position="36"/>
        <end position="299"/>
    </location>
</feature>
<evidence type="ECO:0000313" key="4">
    <source>
        <dbReference type="EMBL" id="RBA22477.1"/>
    </source>
</evidence>
<protein>
    <submittedName>
        <fullName evidence="4">Uncharacterized protein</fullName>
    </submittedName>
</protein>
<organism evidence="4 5">
    <name type="scientific">Gibberella intermedia</name>
    <name type="common">Bulb rot disease fungus</name>
    <name type="synonym">Fusarium proliferatum</name>
    <dbReference type="NCBI Taxonomy" id="948311"/>
    <lineage>
        <taxon>Eukaryota</taxon>
        <taxon>Fungi</taxon>
        <taxon>Dikarya</taxon>
        <taxon>Ascomycota</taxon>
        <taxon>Pezizomycotina</taxon>
        <taxon>Sordariomycetes</taxon>
        <taxon>Hypocreomycetidae</taxon>
        <taxon>Hypocreales</taxon>
        <taxon>Nectriaceae</taxon>
        <taxon>Fusarium</taxon>
        <taxon>Fusarium fujikuroi species complex</taxon>
    </lineage>
</organism>
<dbReference type="GO" id="GO:0009116">
    <property type="term" value="P:nucleoside metabolic process"/>
    <property type="evidence" value="ECO:0007669"/>
    <property type="project" value="InterPro"/>
</dbReference>
<dbReference type="PANTHER" id="PTHR46082">
    <property type="entry name" value="ATP/GTP-BINDING PROTEIN-RELATED"/>
    <property type="match status" value="1"/>
</dbReference>
<evidence type="ECO:0000313" key="5">
    <source>
        <dbReference type="Proteomes" id="UP000251714"/>
    </source>
</evidence>
<dbReference type="InterPro" id="IPR035994">
    <property type="entry name" value="Nucleoside_phosphorylase_sf"/>
</dbReference>
<evidence type="ECO:0000259" key="3">
    <source>
        <dbReference type="Pfam" id="PF24883"/>
    </source>
</evidence>
<dbReference type="Pfam" id="PF24883">
    <property type="entry name" value="NPHP3_N"/>
    <property type="match status" value="1"/>
</dbReference>
<dbReference type="EMBL" id="PKMI01000001">
    <property type="protein sequence ID" value="RBA22477.1"/>
    <property type="molecule type" value="Genomic_DNA"/>
</dbReference>
<keyword evidence="1" id="KW-0677">Repeat</keyword>
<feature type="domain" description="Nephrocystin 3-like N-terminal" evidence="3">
    <location>
        <begin position="373"/>
        <end position="543"/>
    </location>
</feature>
<dbReference type="GO" id="GO:0003824">
    <property type="term" value="F:catalytic activity"/>
    <property type="evidence" value="ECO:0007669"/>
    <property type="project" value="InterPro"/>
</dbReference>
<dbReference type="PANTHER" id="PTHR46082:SF11">
    <property type="entry name" value="AAA+ ATPASE DOMAIN-CONTAINING PROTEIN-RELATED"/>
    <property type="match status" value="1"/>
</dbReference>
<reference evidence="4 5" key="1">
    <citation type="submission" date="2017-12" db="EMBL/GenBank/DDBJ databases">
        <title>Genome sequence of the mycotoxigenic crop pathogen Fusarium proliferatum, strain ITEM 2341 from Date Palm.</title>
        <authorList>
            <person name="Almiman B.F."/>
            <person name="Shittu T.A."/>
            <person name="Muthumeenakshi S."/>
            <person name="Baroncelli R."/>
            <person name="Sreenivasaprasada S."/>
        </authorList>
    </citation>
    <scope>NUCLEOTIDE SEQUENCE [LARGE SCALE GENOMIC DNA]</scope>
    <source>
        <strain evidence="4 5">ITEM 2341</strain>
    </source>
</reference>
<evidence type="ECO:0000256" key="1">
    <source>
        <dbReference type="ARBA" id="ARBA00022737"/>
    </source>
</evidence>
<evidence type="ECO:0000259" key="2">
    <source>
        <dbReference type="Pfam" id="PF01048"/>
    </source>
</evidence>
<dbReference type="InterPro" id="IPR036770">
    <property type="entry name" value="Ankyrin_rpt-contain_sf"/>
</dbReference>
<dbReference type="SUPFAM" id="SSF53167">
    <property type="entry name" value="Purine and uridine phosphorylases"/>
    <property type="match status" value="1"/>
</dbReference>
<accession>A0A365NNR7</accession>
<dbReference type="InterPro" id="IPR027417">
    <property type="entry name" value="P-loop_NTPase"/>
</dbReference>
<proteinExistence type="predicted"/>
<name>A0A365NNR7_GIBIN</name>
<gene>
    <name evidence="4" type="ORF">FPRO05_00824</name>
</gene>